<dbReference type="InterPro" id="IPR009637">
    <property type="entry name" value="GPR107/GPR108-like"/>
</dbReference>
<dbReference type="GO" id="GO:0005794">
    <property type="term" value="C:Golgi apparatus"/>
    <property type="evidence" value="ECO:0007669"/>
    <property type="project" value="TreeGrafter"/>
</dbReference>
<proteinExistence type="predicted"/>
<feature type="transmembrane region" description="Helical" evidence="7">
    <location>
        <begin position="455"/>
        <end position="475"/>
    </location>
</feature>
<dbReference type="GO" id="GO:0016020">
    <property type="term" value="C:membrane"/>
    <property type="evidence" value="ECO:0007669"/>
    <property type="project" value="UniProtKB-SubCell"/>
</dbReference>
<accession>A0A7R8Z478</accession>
<keyword evidence="3" id="KW-0732">Signal</keyword>
<feature type="compositionally biased region" description="Polar residues" evidence="6">
    <location>
        <begin position="158"/>
        <end position="179"/>
    </location>
</feature>
<keyword evidence="5 7" id="KW-0472">Membrane</keyword>
<feature type="transmembrane region" description="Helical" evidence="7">
    <location>
        <begin position="487"/>
        <end position="510"/>
    </location>
</feature>
<feature type="transmembrane region" description="Helical" evidence="7">
    <location>
        <begin position="522"/>
        <end position="548"/>
    </location>
</feature>
<name>A0A7R8Z478_TIMDO</name>
<dbReference type="PANTHER" id="PTHR21229">
    <property type="entry name" value="LUNG SEVEN TRANSMEMBRANE RECEPTOR"/>
    <property type="match status" value="1"/>
</dbReference>
<dbReference type="InterPro" id="IPR053937">
    <property type="entry name" value="GOST_TM"/>
</dbReference>
<evidence type="ECO:0000256" key="6">
    <source>
        <dbReference type="SAM" id="MobiDB-lite"/>
    </source>
</evidence>
<feature type="domain" description="GOST seven transmembrane" evidence="8">
    <location>
        <begin position="452"/>
        <end position="650"/>
    </location>
</feature>
<evidence type="ECO:0000313" key="9">
    <source>
        <dbReference type="EMBL" id="CAD7195374.1"/>
    </source>
</evidence>
<keyword evidence="4 7" id="KW-1133">Transmembrane helix</keyword>
<dbReference type="AlphaFoldDB" id="A0A7R8Z478"/>
<comment type="subcellular location">
    <subcellularLocation>
        <location evidence="1">Membrane</location>
        <topology evidence="1">Multi-pass membrane protein</topology>
    </subcellularLocation>
</comment>
<reference evidence="9" key="1">
    <citation type="submission" date="2020-11" db="EMBL/GenBank/DDBJ databases">
        <authorList>
            <person name="Tran Van P."/>
        </authorList>
    </citation>
    <scope>NUCLEOTIDE SEQUENCE</scope>
</reference>
<organism evidence="9">
    <name type="scientific">Timema douglasi</name>
    <name type="common">Walking stick</name>
    <dbReference type="NCBI Taxonomy" id="61478"/>
    <lineage>
        <taxon>Eukaryota</taxon>
        <taxon>Metazoa</taxon>
        <taxon>Ecdysozoa</taxon>
        <taxon>Arthropoda</taxon>
        <taxon>Hexapoda</taxon>
        <taxon>Insecta</taxon>
        <taxon>Pterygota</taxon>
        <taxon>Neoptera</taxon>
        <taxon>Polyneoptera</taxon>
        <taxon>Phasmatodea</taxon>
        <taxon>Timematodea</taxon>
        <taxon>Timematoidea</taxon>
        <taxon>Timematidae</taxon>
        <taxon>Timema</taxon>
    </lineage>
</organism>
<evidence type="ECO:0000256" key="3">
    <source>
        <dbReference type="ARBA" id="ARBA00022729"/>
    </source>
</evidence>
<evidence type="ECO:0000259" key="8">
    <source>
        <dbReference type="Pfam" id="PF06814"/>
    </source>
</evidence>
<keyword evidence="2 7" id="KW-0812">Transmembrane</keyword>
<evidence type="ECO:0000256" key="1">
    <source>
        <dbReference type="ARBA" id="ARBA00004141"/>
    </source>
</evidence>
<gene>
    <name evidence="9" type="ORF">TDIB3V08_LOCUS1758</name>
</gene>
<evidence type="ECO:0000256" key="5">
    <source>
        <dbReference type="ARBA" id="ARBA00023136"/>
    </source>
</evidence>
<evidence type="ECO:0000256" key="2">
    <source>
        <dbReference type="ARBA" id="ARBA00022692"/>
    </source>
</evidence>
<protein>
    <recommendedName>
        <fullName evidence="8">GOST seven transmembrane domain-containing protein</fullName>
    </recommendedName>
</protein>
<feature type="transmembrane region" description="Helical" evidence="7">
    <location>
        <begin position="636"/>
        <end position="652"/>
    </location>
</feature>
<evidence type="ECO:0000256" key="7">
    <source>
        <dbReference type="SAM" id="Phobius"/>
    </source>
</evidence>
<feature type="transmembrane region" description="Helical" evidence="7">
    <location>
        <begin position="594"/>
        <end position="615"/>
    </location>
</feature>
<feature type="region of interest" description="Disordered" evidence="6">
    <location>
        <begin position="686"/>
        <end position="708"/>
    </location>
</feature>
<sequence length="708" mass="80432">MWSGGQRILLKVQGYRFRLPNDARKYIALSTFGFNKGGQLEVNLINFHSEPFSESDVFGFSLDRTLSDAMTPYLDSHQDGCLLQEVNREPNQEASSAVIYFTLDLKNKLLRVNCSKHLRTIYIYKNATFIPAQRAKRDYLVSHLSDTSLFHQRRKRTSSNTNDKSGGNNSQPDQNSGSALNGGPCFQLQLPVTKMVTPTGNYYNTSFAMRVDSETEEGLYNLYFHSCPNYKDDRHVYLDFMSASMLLSSGHCPSLLSWAAVPICLVRKVGQLNPCSAICIGGQCWANSLRQGPGNGMGVFPELPSDNKFTDFQGLFQNACCVCLHMWLCSEGTATQVIGHLVMTCLFPPWSPEVPLLGITEEKGESREDLMRREQQGKLSYWGARDLPWRREVSLKFKKAMYRTYLVPIVMDAVETWTSNVRETKKVEAMGMKFMEIKENNSGNYLSAGEIPLPALYFMMTTLFFLSGCFWVFILRKSNHPVYKIHYLMGILVYLKSLSLMFHGINYHFIQTKGEHVAAWAILYYVAHLMKGAVLFITIVLVGTGWTFIKHILSEKDKKIFMIVIPLQVLANVAKIIIEESEEGAVEFHTWRDIFILVDLLCCGAILFPVVWSIRHLQEASHTDGKAAINLRKLKLFRHFYIMISCYVHLVYNESSKSMCLFTMGVSQSGLMEGLSKISRVNKVTPDIGSDEEKDNLLAKRESSHEYD</sequence>
<feature type="region of interest" description="Disordered" evidence="6">
    <location>
        <begin position="151"/>
        <end position="179"/>
    </location>
</feature>
<dbReference type="EMBL" id="OA564727">
    <property type="protein sequence ID" value="CAD7195374.1"/>
    <property type="molecule type" value="Genomic_DNA"/>
</dbReference>
<evidence type="ECO:0000256" key="4">
    <source>
        <dbReference type="ARBA" id="ARBA00022989"/>
    </source>
</evidence>
<feature type="compositionally biased region" description="Basic and acidic residues" evidence="6">
    <location>
        <begin position="695"/>
        <end position="708"/>
    </location>
</feature>
<dbReference type="PANTHER" id="PTHR21229:SF2">
    <property type="entry name" value="RE59932P"/>
    <property type="match status" value="1"/>
</dbReference>
<dbReference type="Pfam" id="PF06814">
    <property type="entry name" value="GOST_TM"/>
    <property type="match status" value="1"/>
</dbReference>